<evidence type="ECO:0000256" key="2">
    <source>
        <dbReference type="ARBA" id="ARBA00022448"/>
    </source>
</evidence>
<reference evidence="15 16" key="1">
    <citation type="journal article" date="2014" name="Genome Biol. Evol.">
        <title>The secreted proteins of Achlya hypogyna and Thraustotheca clavata identify the ancestral oomycete secretome and reveal gene acquisitions by horizontal gene transfer.</title>
        <authorList>
            <person name="Misner I."/>
            <person name="Blouin N."/>
            <person name="Leonard G."/>
            <person name="Richards T.A."/>
            <person name="Lane C.E."/>
        </authorList>
    </citation>
    <scope>NUCLEOTIDE SEQUENCE [LARGE SCALE GENOMIC DNA]</scope>
    <source>
        <strain evidence="15 16">ATCC 48635</strain>
    </source>
</reference>
<keyword evidence="9" id="KW-0406">Ion transport</keyword>
<dbReference type="PROSITE" id="PS50088">
    <property type="entry name" value="ANK_REPEAT"/>
    <property type="match status" value="5"/>
</dbReference>
<dbReference type="STRING" id="1202772.A0A1V9YYG7"/>
<accession>A0A1V9YYG7</accession>
<dbReference type="InterPro" id="IPR002110">
    <property type="entry name" value="Ankyrin_rpt"/>
</dbReference>
<evidence type="ECO:0000313" key="15">
    <source>
        <dbReference type="EMBL" id="OQR90590.1"/>
    </source>
</evidence>
<dbReference type="PANTHER" id="PTHR10582">
    <property type="entry name" value="TRANSIENT RECEPTOR POTENTIAL ION CHANNEL PROTEIN"/>
    <property type="match status" value="1"/>
</dbReference>
<evidence type="ECO:0000256" key="11">
    <source>
        <dbReference type="ARBA" id="ARBA00023303"/>
    </source>
</evidence>
<dbReference type="GO" id="GO:0098703">
    <property type="term" value="P:calcium ion import across plasma membrane"/>
    <property type="evidence" value="ECO:0007669"/>
    <property type="project" value="TreeGrafter"/>
</dbReference>
<feature type="transmembrane region" description="Helical" evidence="13">
    <location>
        <begin position="816"/>
        <end position="838"/>
    </location>
</feature>
<comment type="subcellular location">
    <subcellularLocation>
        <location evidence="1">Cell membrane</location>
        <topology evidence="1">Multi-pass membrane protein</topology>
    </subcellularLocation>
</comment>
<evidence type="ECO:0000256" key="3">
    <source>
        <dbReference type="ARBA" id="ARBA00022475"/>
    </source>
</evidence>
<dbReference type="OrthoDB" id="71307at2759"/>
<evidence type="ECO:0000256" key="6">
    <source>
        <dbReference type="ARBA" id="ARBA00022737"/>
    </source>
</evidence>
<evidence type="ECO:0000256" key="13">
    <source>
        <dbReference type="SAM" id="Phobius"/>
    </source>
</evidence>
<feature type="repeat" description="ANK" evidence="12">
    <location>
        <begin position="599"/>
        <end position="631"/>
    </location>
</feature>
<feature type="repeat" description="ANK" evidence="12">
    <location>
        <begin position="76"/>
        <end position="108"/>
    </location>
</feature>
<keyword evidence="4" id="KW-0109">Calcium transport</keyword>
<feature type="transmembrane region" description="Helical" evidence="13">
    <location>
        <begin position="1076"/>
        <end position="1100"/>
    </location>
</feature>
<protein>
    <recommendedName>
        <fullName evidence="14">Ion transport domain-containing protein</fullName>
    </recommendedName>
</protein>
<dbReference type="PANTHER" id="PTHR10582:SF2">
    <property type="entry name" value="INACTIVE"/>
    <property type="match status" value="1"/>
</dbReference>
<sequence>MSAAAAFGDLKLLKLLVDTTPFTTIPNYEWGPIEAAVQRDQVDVVEYLWGIIPGLETKTASDVLLVANSASDEVSTGNSLLHLAVVYFSVRVFKWLLPHFPNVNLTNNVGDSPWHVAMRENNWYALIALMEFGVDLNAQTADGDTVLHLLLRLHGDDENLLEFVESLLSEDVSPDICNHAGERPHDLTDNAKVIEMLENESIYRRDFPVHAIARNGRVHLMDDWLASMVATYPDETDRRAQVTAALVQQDKRGRTVYIQAAMGFVWEKDERQTLECLLPYTTPADFTVQDNDGKTILDAFLGRCYLACINTQEKLTNVSVLRTLDALARHGKLQLDTFEALNGELYGVAPRLCEGGCYFDGGKSKMKFSKLAANRSWDELNKLLRKEVDAVSLCEPDSMGFTVLHHVAQLGHVETLRLLIEQPHLEMDQQTMVPFCTTSPSSDASVQTGETALMLAAKANRPVCVQQLLAAGADAHVNYTLEEDAAAFEELRESANSAWRLVYDSWEVAFRYPTYFIVRVANVSTAKQHLEARRSPLHVAMQLALQEDQLESCYDGHTDFDAQDTDGETPLTVAARHGVLSNVKFLLGHDVDVDIPTKAGASALMLAALGGHVAIVDELLEHFADIELVDPHGQTVLDQLEHWLGKHGDAPSPQATILDKLQKEAQIRENSPMYQEKLARSLVAMRPDEAFRCQGFAKVLGCSATLAQALLDDHIVVSRHDAAFHDLAVVYGPTAASGALTAVVKLDTKDPDATFATQKTCLEHPVFNRLLVIKWELFGQRKYLEQLLMNMLLLLTTTTSSLLFDDKTTTAAPPAATFFVGMAAIVFVAFGLLAVQALRPMPLWQLARLVHDGRYTFDPRVVIQNLPAKKAFVRRCLLTATLVATLVVTVPLLVFMRHLDVDSWFPVFNNLVLATTAVFFLHNELQEAKIGLRQYLASTMNVAQLLIYTVVLLVFVPVNLDVIDVSTEFQVGLGGFLTLALWVLSLQFLEVVPSASFVLPMMADLFGDISNFFILFGVFQVGMTITFYQLFRVKPADDSHDAFDGIGQSFMTTYFVAFGQLATDALGVFTDATSDLYVFTALLMMLHSAVVVIVLLNVLLAMMNKTVDGGLEKAKARALLSYARCILRLEEAMGLDADSTVGLLHLTPMTGTRERTPLVSTFGPVLNPVFGEHVDKAGLGLTPAQADALSMRAATREAWRQRMQALSDVVDAEIAFLADSFDHVSHFIDTNVAKVFAEEFALLEMTKVQLQSAIDEARWSRGLFQDKVLAATEAQVKKELAKLQSQMARLWKPKFDAPVMDDRAQCMLMYQLAQRSTVQDQLTRVAGTVLEAVQSAGVDAAKTTELAEDKEKAQLQRDVHELSAM</sequence>
<keyword evidence="16" id="KW-1185">Reference proteome</keyword>
<name>A0A1V9YYG7_ACHHY</name>
<dbReference type="GO" id="GO:0005886">
    <property type="term" value="C:plasma membrane"/>
    <property type="evidence" value="ECO:0007669"/>
    <property type="project" value="UniProtKB-SubCell"/>
</dbReference>
<keyword evidence="10 13" id="KW-0472">Membrane</keyword>
<evidence type="ECO:0000256" key="10">
    <source>
        <dbReference type="ARBA" id="ARBA00023136"/>
    </source>
</evidence>
<keyword evidence="2" id="KW-0813">Transport</keyword>
<proteinExistence type="predicted"/>
<feature type="repeat" description="ANK" evidence="12">
    <location>
        <begin position="448"/>
        <end position="480"/>
    </location>
</feature>
<dbReference type="PROSITE" id="PS50297">
    <property type="entry name" value="ANK_REP_REGION"/>
    <property type="match status" value="3"/>
</dbReference>
<keyword evidence="11" id="KW-0407">Ion channel</keyword>
<dbReference type="GO" id="GO:0005216">
    <property type="term" value="F:monoatomic ion channel activity"/>
    <property type="evidence" value="ECO:0007669"/>
    <property type="project" value="InterPro"/>
</dbReference>
<keyword evidence="7" id="KW-0106">Calcium</keyword>
<evidence type="ECO:0000313" key="16">
    <source>
        <dbReference type="Proteomes" id="UP000243579"/>
    </source>
</evidence>
<dbReference type="Pfam" id="PF12796">
    <property type="entry name" value="Ank_2"/>
    <property type="match status" value="2"/>
</dbReference>
<feature type="repeat" description="ANK" evidence="12">
    <location>
        <begin position="109"/>
        <end position="141"/>
    </location>
</feature>
<organism evidence="15 16">
    <name type="scientific">Achlya hypogyna</name>
    <name type="common">Oomycete</name>
    <name type="synonym">Protoachlya hypogyna</name>
    <dbReference type="NCBI Taxonomy" id="1202772"/>
    <lineage>
        <taxon>Eukaryota</taxon>
        <taxon>Sar</taxon>
        <taxon>Stramenopiles</taxon>
        <taxon>Oomycota</taxon>
        <taxon>Saprolegniomycetes</taxon>
        <taxon>Saprolegniales</taxon>
        <taxon>Achlyaceae</taxon>
        <taxon>Achlya</taxon>
    </lineage>
</organism>
<dbReference type="EMBL" id="JNBR01000601">
    <property type="protein sequence ID" value="OQR90590.1"/>
    <property type="molecule type" value="Genomic_DNA"/>
</dbReference>
<gene>
    <name evidence="15" type="ORF">ACHHYP_05390</name>
</gene>
<evidence type="ECO:0000259" key="14">
    <source>
        <dbReference type="Pfam" id="PF00520"/>
    </source>
</evidence>
<keyword evidence="5 13" id="KW-0812">Transmembrane</keyword>
<feature type="transmembrane region" description="Helical" evidence="13">
    <location>
        <begin position="935"/>
        <end position="956"/>
    </location>
</feature>
<evidence type="ECO:0000256" key="8">
    <source>
        <dbReference type="ARBA" id="ARBA00022989"/>
    </source>
</evidence>
<feature type="transmembrane region" description="Helical" evidence="13">
    <location>
        <begin position="787"/>
        <end position="804"/>
    </location>
</feature>
<keyword evidence="3" id="KW-1003">Cell membrane</keyword>
<dbReference type="SMART" id="SM00248">
    <property type="entry name" value="ANK"/>
    <property type="match status" value="7"/>
</dbReference>
<dbReference type="Pfam" id="PF00520">
    <property type="entry name" value="Ion_trans"/>
    <property type="match status" value="1"/>
</dbReference>
<dbReference type="InterPro" id="IPR005821">
    <property type="entry name" value="Ion_trans_dom"/>
</dbReference>
<dbReference type="InterPro" id="IPR024862">
    <property type="entry name" value="TRPV"/>
</dbReference>
<keyword evidence="8 13" id="KW-1133">Transmembrane helix</keyword>
<feature type="transmembrane region" description="Helical" evidence="13">
    <location>
        <begin position="1011"/>
        <end position="1031"/>
    </location>
</feature>
<feature type="transmembrane region" description="Helical" evidence="13">
    <location>
        <begin position="976"/>
        <end position="999"/>
    </location>
</feature>
<evidence type="ECO:0000256" key="4">
    <source>
        <dbReference type="ARBA" id="ARBA00022568"/>
    </source>
</evidence>
<dbReference type="Gene3D" id="1.25.40.20">
    <property type="entry name" value="Ankyrin repeat-containing domain"/>
    <property type="match status" value="3"/>
</dbReference>
<dbReference type="Proteomes" id="UP000243579">
    <property type="component" value="Unassembled WGS sequence"/>
</dbReference>
<keyword evidence="6" id="KW-0677">Repeat</keyword>
<feature type="transmembrane region" description="Helical" evidence="13">
    <location>
        <begin position="876"/>
        <end position="897"/>
    </location>
</feature>
<evidence type="ECO:0000256" key="5">
    <source>
        <dbReference type="ARBA" id="ARBA00022692"/>
    </source>
</evidence>
<feature type="repeat" description="ANK" evidence="12">
    <location>
        <begin position="566"/>
        <end position="598"/>
    </location>
</feature>
<dbReference type="SUPFAM" id="SSF48403">
    <property type="entry name" value="Ankyrin repeat"/>
    <property type="match status" value="1"/>
</dbReference>
<evidence type="ECO:0000256" key="7">
    <source>
        <dbReference type="ARBA" id="ARBA00022837"/>
    </source>
</evidence>
<keyword evidence="12" id="KW-0040">ANK repeat</keyword>
<dbReference type="InterPro" id="IPR036770">
    <property type="entry name" value="Ankyrin_rpt-contain_sf"/>
</dbReference>
<evidence type="ECO:0000256" key="9">
    <source>
        <dbReference type="ARBA" id="ARBA00023065"/>
    </source>
</evidence>
<feature type="non-terminal residue" evidence="15">
    <location>
        <position position="1365"/>
    </location>
</feature>
<evidence type="ECO:0000256" key="1">
    <source>
        <dbReference type="ARBA" id="ARBA00004651"/>
    </source>
</evidence>
<feature type="transmembrane region" description="Helical" evidence="13">
    <location>
        <begin position="903"/>
        <end position="923"/>
    </location>
</feature>
<evidence type="ECO:0000256" key="12">
    <source>
        <dbReference type="PROSITE-ProRule" id="PRU00023"/>
    </source>
</evidence>
<feature type="domain" description="Ion transport" evidence="14">
    <location>
        <begin position="882"/>
        <end position="1108"/>
    </location>
</feature>
<comment type="caution">
    <text evidence="15">The sequence shown here is derived from an EMBL/GenBank/DDBJ whole genome shotgun (WGS) entry which is preliminary data.</text>
</comment>